<evidence type="ECO:0000313" key="2">
    <source>
        <dbReference type="EMBL" id="KAF2854992.1"/>
    </source>
</evidence>
<evidence type="ECO:0000313" key="3">
    <source>
        <dbReference type="Proteomes" id="UP000799423"/>
    </source>
</evidence>
<protein>
    <submittedName>
        <fullName evidence="2">Uncharacterized protein</fullName>
    </submittedName>
</protein>
<feature type="compositionally biased region" description="Low complexity" evidence="1">
    <location>
        <begin position="240"/>
        <end position="250"/>
    </location>
</feature>
<dbReference type="EMBL" id="MU006291">
    <property type="protein sequence ID" value="KAF2854992.1"/>
    <property type="molecule type" value="Genomic_DNA"/>
</dbReference>
<feature type="compositionally biased region" description="Acidic residues" evidence="1">
    <location>
        <begin position="307"/>
        <end position="318"/>
    </location>
</feature>
<reference evidence="2" key="1">
    <citation type="submission" date="2020-01" db="EMBL/GenBank/DDBJ databases">
        <authorList>
            <consortium name="DOE Joint Genome Institute"/>
            <person name="Haridas S."/>
            <person name="Albert R."/>
            <person name="Binder M."/>
            <person name="Bloem J."/>
            <person name="Labutti K."/>
            <person name="Salamov A."/>
            <person name="Andreopoulos B."/>
            <person name="Baker S.E."/>
            <person name="Barry K."/>
            <person name="Bills G."/>
            <person name="Bluhm B.H."/>
            <person name="Cannon C."/>
            <person name="Castanera R."/>
            <person name="Culley D.E."/>
            <person name="Daum C."/>
            <person name="Ezra D."/>
            <person name="Gonzalez J.B."/>
            <person name="Henrissat B."/>
            <person name="Kuo A."/>
            <person name="Liang C."/>
            <person name="Lipzen A."/>
            <person name="Lutzoni F."/>
            <person name="Magnuson J."/>
            <person name="Mondo S."/>
            <person name="Nolan M."/>
            <person name="Ohm R."/>
            <person name="Pangilinan J."/>
            <person name="Park H.-J."/>
            <person name="Ramirez L."/>
            <person name="Alfaro M."/>
            <person name="Sun H."/>
            <person name="Tritt A."/>
            <person name="Yoshinaga Y."/>
            <person name="Zwiers L.-H."/>
            <person name="Turgeon B.G."/>
            <person name="Goodwin S.B."/>
            <person name="Spatafora J.W."/>
            <person name="Crous P.W."/>
            <person name="Grigoriev I.V."/>
        </authorList>
    </citation>
    <scope>NUCLEOTIDE SEQUENCE</scope>
    <source>
        <strain evidence="2">IPT5</strain>
    </source>
</reference>
<accession>A0A6A7BIC4</accession>
<gene>
    <name evidence="2" type="ORF">T440DRAFT_486025</name>
</gene>
<name>A0A6A7BIC4_9PLEO</name>
<sequence length="352" mass="39885">MSYRAVGDARSPSLGMPPQRPRSSAGSDLNKPLPLPPSPLTLEKRHSRPMSLRGFLRREPPSQLETTHLRPPNQYSTWNTDSFEYHHHSYSRSMPNTPRGFRPLSDPYDNTVDDRNEPAAANYLESAPYNTHPERRSQTMYFGEEYSNPTSDYFDTTPSRSHMNPSPGEYNPTTRDNVPSRARPHTWLSPTEPFTDISQFHLFAEAMTGLPTDTDSPSSSSPPQLQGSLFARRSRNDTIPIPLQYPQYPQESQTQPTHSHRSDWQNFEPPPNISSRSVAGPSSPLSEQWRPSSHMQALDLELGMLGLEDEYDSEDELPDYAQSQAEMSARKRAEASARARELEARWRGSSGR</sequence>
<feature type="region of interest" description="Disordered" evidence="1">
    <location>
        <begin position="148"/>
        <end position="183"/>
    </location>
</feature>
<organism evidence="2 3">
    <name type="scientific">Plenodomus tracheiphilus IPT5</name>
    <dbReference type="NCBI Taxonomy" id="1408161"/>
    <lineage>
        <taxon>Eukaryota</taxon>
        <taxon>Fungi</taxon>
        <taxon>Dikarya</taxon>
        <taxon>Ascomycota</taxon>
        <taxon>Pezizomycotina</taxon>
        <taxon>Dothideomycetes</taxon>
        <taxon>Pleosporomycetidae</taxon>
        <taxon>Pleosporales</taxon>
        <taxon>Pleosporineae</taxon>
        <taxon>Leptosphaeriaceae</taxon>
        <taxon>Plenodomus</taxon>
    </lineage>
</organism>
<dbReference type="OrthoDB" id="3795041at2759"/>
<feature type="region of interest" description="Disordered" evidence="1">
    <location>
        <begin position="240"/>
        <end position="294"/>
    </location>
</feature>
<keyword evidence="3" id="KW-1185">Reference proteome</keyword>
<feature type="compositionally biased region" description="Polar residues" evidence="1">
    <location>
        <begin position="148"/>
        <end position="164"/>
    </location>
</feature>
<proteinExistence type="predicted"/>
<feature type="region of interest" description="Disordered" evidence="1">
    <location>
        <begin position="1"/>
        <end position="75"/>
    </location>
</feature>
<dbReference type="Proteomes" id="UP000799423">
    <property type="component" value="Unassembled WGS sequence"/>
</dbReference>
<feature type="compositionally biased region" description="Polar residues" evidence="1">
    <location>
        <begin position="283"/>
        <end position="294"/>
    </location>
</feature>
<feature type="region of interest" description="Disordered" evidence="1">
    <location>
        <begin position="306"/>
        <end position="352"/>
    </location>
</feature>
<dbReference type="AlphaFoldDB" id="A0A6A7BIC4"/>
<feature type="compositionally biased region" description="Basic and acidic residues" evidence="1">
    <location>
        <begin position="328"/>
        <end position="346"/>
    </location>
</feature>
<evidence type="ECO:0000256" key="1">
    <source>
        <dbReference type="SAM" id="MobiDB-lite"/>
    </source>
</evidence>